<name>A0ACB0MBU1_TRIPR</name>
<evidence type="ECO:0000313" key="2">
    <source>
        <dbReference type="Proteomes" id="UP001177021"/>
    </source>
</evidence>
<comment type="caution">
    <text evidence="1">The sequence shown here is derived from an EMBL/GenBank/DDBJ whole genome shotgun (WGS) entry which is preliminary data.</text>
</comment>
<accession>A0ACB0MBU1</accession>
<keyword evidence="2" id="KW-1185">Reference proteome</keyword>
<evidence type="ECO:0000313" key="1">
    <source>
        <dbReference type="EMBL" id="CAJ2678790.1"/>
    </source>
</evidence>
<dbReference type="Proteomes" id="UP001177021">
    <property type="component" value="Unassembled WGS sequence"/>
</dbReference>
<dbReference type="EMBL" id="CASHSV030000823">
    <property type="protein sequence ID" value="CAJ2678790.1"/>
    <property type="molecule type" value="Genomic_DNA"/>
</dbReference>
<sequence length="204" mass="23309">MTQQKIKELKQSLNSEFQLIHELCLYVQSASQRAELIRAHMCLYVSTLHAFLSWIPLGYIFESPLLETLLKFFLVPAYRNLTLQCLTEISELLIHLVNIISTLAFGILPIHIDNFGHIGGVISGFLLGFVLLIRPHYKSDIPTNSHPAPPVYKFYQHALWMISFVLLGVGLIGGMVLLLKGVNFNDYCLWCRYLTCVPISKWRC</sequence>
<organism evidence="1 2">
    <name type="scientific">Trifolium pratense</name>
    <name type="common">Red clover</name>
    <dbReference type="NCBI Taxonomy" id="57577"/>
    <lineage>
        <taxon>Eukaryota</taxon>
        <taxon>Viridiplantae</taxon>
        <taxon>Streptophyta</taxon>
        <taxon>Embryophyta</taxon>
        <taxon>Tracheophyta</taxon>
        <taxon>Spermatophyta</taxon>
        <taxon>Magnoliopsida</taxon>
        <taxon>eudicotyledons</taxon>
        <taxon>Gunneridae</taxon>
        <taxon>Pentapetalae</taxon>
        <taxon>rosids</taxon>
        <taxon>fabids</taxon>
        <taxon>Fabales</taxon>
        <taxon>Fabaceae</taxon>
        <taxon>Papilionoideae</taxon>
        <taxon>50 kb inversion clade</taxon>
        <taxon>NPAAA clade</taxon>
        <taxon>Hologalegina</taxon>
        <taxon>IRL clade</taxon>
        <taxon>Trifolieae</taxon>
        <taxon>Trifolium</taxon>
    </lineage>
</organism>
<reference evidence="1" key="1">
    <citation type="submission" date="2023-10" db="EMBL/GenBank/DDBJ databases">
        <authorList>
            <person name="Rodriguez Cubillos JULIANA M."/>
            <person name="De Vega J."/>
        </authorList>
    </citation>
    <scope>NUCLEOTIDE SEQUENCE</scope>
</reference>
<gene>
    <name evidence="1" type="ORF">MILVUS5_LOCUS41020</name>
</gene>
<proteinExistence type="predicted"/>
<protein>
    <submittedName>
        <fullName evidence="1">Uncharacterized protein</fullName>
    </submittedName>
</protein>